<dbReference type="RefSeq" id="WP_015852476.1">
    <property type="nucleotide sequence ID" value="NC_012881.1"/>
</dbReference>
<dbReference type="InterPro" id="IPR025714">
    <property type="entry name" value="Methyltranfer_dom"/>
</dbReference>
<dbReference type="Gene3D" id="1.10.8.10">
    <property type="entry name" value="DNA helicase RuvA subunit, C-terminal domain"/>
    <property type="match status" value="1"/>
</dbReference>
<evidence type="ECO:0000259" key="5">
    <source>
        <dbReference type="Pfam" id="PF13847"/>
    </source>
</evidence>
<dbReference type="HAMAP" id="MF_02126">
    <property type="entry name" value="RF_methyltr_PrmC"/>
    <property type="match status" value="1"/>
</dbReference>
<dbReference type="AlphaFoldDB" id="C6BYQ3"/>
<organism evidence="7 8">
    <name type="scientific">Maridesulfovibrio salexigens (strain ATCC 14822 / DSM 2638 / NCIMB 8403 / VKM B-1763)</name>
    <name type="common">Desulfovibrio salexigens</name>
    <dbReference type="NCBI Taxonomy" id="526222"/>
    <lineage>
        <taxon>Bacteria</taxon>
        <taxon>Pseudomonadati</taxon>
        <taxon>Thermodesulfobacteriota</taxon>
        <taxon>Desulfovibrionia</taxon>
        <taxon>Desulfovibrionales</taxon>
        <taxon>Desulfovibrionaceae</taxon>
        <taxon>Maridesulfovibrio</taxon>
    </lineage>
</organism>
<sequence>MADQKLKEVLARATAQLNDAGVDSPALSAQLFAEKVFDLNRVQLIMELESSVDTEKAAEFDALVKRRASGEPAAYILGVKEFFGFDFKVGPGVLIPRPETEEIVEKVQQLFSTEDEFLFADFGTGSGILAVTVAKLFPKARGIALDLSPAALAIAQDNARLHGVSERVLFVRADFNEPLLADAKFDLILANPPYLCEAELDEISYEVAEFEPVSALVSGPDGDEDIKGSAPRIASALKQGGTVFMEIGYLQGKVAHSIFDSCSEFSGCVEVQKDLSEHDRVVVAKKR</sequence>
<accession>C6BYQ3</accession>
<dbReference type="InterPro" id="IPR002052">
    <property type="entry name" value="DNA_methylase_N6_adenine_CS"/>
</dbReference>
<dbReference type="GO" id="GO:0032259">
    <property type="term" value="P:methylation"/>
    <property type="evidence" value="ECO:0007669"/>
    <property type="project" value="UniProtKB-KW"/>
</dbReference>
<dbReference type="Pfam" id="PF13847">
    <property type="entry name" value="Methyltransf_31"/>
    <property type="match status" value="1"/>
</dbReference>
<keyword evidence="8" id="KW-1185">Reference proteome</keyword>
<dbReference type="Gene3D" id="3.40.50.150">
    <property type="entry name" value="Vaccinia Virus protein VP39"/>
    <property type="match status" value="1"/>
</dbReference>
<dbReference type="OrthoDB" id="9800643at2"/>
<dbReference type="SUPFAM" id="SSF53335">
    <property type="entry name" value="S-adenosyl-L-methionine-dependent methyltransferases"/>
    <property type="match status" value="1"/>
</dbReference>
<dbReference type="InterPro" id="IPR004556">
    <property type="entry name" value="HemK-like"/>
</dbReference>
<dbReference type="InterPro" id="IPR029063">
    <property type="entry name" value="SAM-dependent_MTases_sf"/>
</dbReference>
<feature type="domain" description="Release factor glutamine methyltransferase N-terminal" evidence="6">
    <location>
        <begin position="8"/>
        <end position="78"/>
    </location>
</feature>
<evidence type="ECO:0000313" key="8">
    <source>
        <dbReference type="Proteomes" id="UP000002601"/>
    </source>
</evidence>
<keyword evidence="1 4" id="KW-0489">Methyltransferase</keyword>
<feature type="domain" description="Methyltransferase" evidence="5">
    <location>
        <begin position="121"/>
        <end position="276"/>
    </location>
</feature>
<feature type="binding site" evidence="4">
    <location>
        <position position="146"/>
    </location>
    <ligand>
        <name>S-adenosyl-L-methionine</name>
        <dbReference type="ChEBI" id="CHEBI:59789"/>
    </ligand>
</feature>
<dbReference type="STRING" id="526222.Desal_2605"/>
<comment type="catalytic activity">
    <reaction evidence="4">
        <text>L-glutaminyl-[peptide chain release factor] + S-adenosyl-L-methionine = N(5)-methyl-L-glutaminyl-[peptide chain release factor] + S-adenosyl-L-homocysteine + H(+)</text>
        <dbReference type="Rhea" id="RHEA:42896"/>
        <dbReference type="Rhea" id="RHEA-COMP:10271"/>
        <dbReference type="Rhea" id="RHEA-COMP:10272"/>
        <dbReference type="ChEBI" id="CHEBI:15378"/>
        <dbReference type="ChEBI" id="CHEBI:30011"/>
        <dbReference type="ChEBI" id="CHEBI:57856"/>
        <dbReference type="ChEBI" id="CHEBI:59789"/>
        <dbReference type="ChEBI" id="CHEBI:61891"/>
        <dbReference type="EC" id="2.1.1.297"/>
    </reaction>
</comment>
<comment type="similarity">
    <text evidence="4">Belongs to the protein N5-glutamine methyltransferase family. PrmC subfamily.</text>
</comment>
<dbReference type="NCBIfam" id="TIGR00536">
    <property type="entry name" value="hemK_fam"/>
    <property type="match status" value="1"/>
</dbReference>
<keyword evidence="2 4" id="KW-0808">Transferase</keyword>
<dbReference type="eggNOG" id="COG2890">
    <property type="taxonomic scope" value="Bacteria"/>
</dbReference>
<dbReference type="GO" id="GO:0003676">
    <property type="term" value="F:nucleic acid binding"/>
    <property type="evidence" value="ECO:0007669"/>
    <property type="project" value="InterPro"/>
</dbReference>
<dbReference type="GO" id="GO:0102559">
    <property type="term" value="F:peptide chain release factor N(5)-glutamine methyltransferase activity"/>
    <property type="evidence" value="ECO:0007669"/>
    <property type="project" value="UniProtKB-EC"/>
</dbReference>
<dbReference type="KEGG" id="dsa:Desal_2605"/>
<dbReference type="CDD" id="cd02440">
    <property type="entry name" value="AdoMet_MTases"/>
    <property type="match status" value="1"/>
</dbReference>
<dbReference type="HOGENOM" id="CLU_018398_3_1_7"/>
<evidence type="ECO:0000259" key="6">
    <source>
        <dbReference type="Pfam" id="PF17827"/>
    </source>
</evidence>
<dbReference type="PANTHER" id="PTHR18895">
    <property type="entry name" value="HEMK METHYLTRANSFERASE"/>
    <property type="match status" value="1"/>
</dbReference>
<evidence type="ECO:0000256" key="2">
    <source>
        <dbReference type="ARBA" id="ARBA00022679"/>
    </source>
</evidence>
<feature type="binding site" evidence="4">
    <location>
        <position position="175"/>
    </location>
    <ligand>
        <name>S-adenosyl-L-methionine</name>
        <dbReference type="ChEBI" id="CHEBI:59789"/>
    </ligand>
</feature>
<gene>
    <name evidence="4" type="primary">prmC</name>
    <name evidence="7" type="ordered locus">Desal_2605</name>
</gene>
<dbReference type="InterPro" id="IPR040758">
    <property type="entry name" value="PrmC_N"/>
</dbReference>
<feature type="binding site" evidence="4">
    <location>
        <begin position="123"/>
        <end position="127"/>
    </location>
    <ligand>
        <name>S-adenosyl-L-methionine</name>
        <dbReference type="ChEBI" id="CHEBI:59789"/>
    </ligand>
</feature>
<dbReference type="EC" id="2.1.1.297" evidence="4"/>
<proteinExistence type="inferred from homology"/>
<dbReference type="PROSITE" id="PS00092">
    <property type="entry name" value="N6_MTASE"/>
    <property type="match status" value="1"/>
</dbReference>
<dbReference type="Proteomes" id="UP000002601">
    <property type="component" value="Chromosome"/>
</dbReference>
<dbReference type="Pfam" id="PF17827">
    <property type="entry name" value="PrmC_N"/>
    <property type="match status" value="1"/>
</dbReference>
<evidence type="ECO:0000256" key="3">
    <source>
        <dbReference type="ARBA" id="ARBA00022691"/>
    </source>
</evidence>
<comment type="function">
    <text evidence="4">Methylates the class 1 translation termination release factors RF1/PrfA and RF2/PrfB on the glutamine residue of the universally conserved GGQ motif.</text>
</comment>
<dbReference type="NCBIfam" id="TIGR03534">
    <property type="entry name" value="RF_mod_PrmC"/>
    <property type="match status" value="1"/>
</dbReference>
<dbReference type="InterPro" id="IPR019874">
    <property type="entry name" value="RF_methyltr_PrmC"/>
</dbReference>
<feature type="binding site" evidence="4">
    <location>
        <position position="191"/>
    </location>
    <ligand>
        <name>S-adenosyl-L-methionine</name>
        <dbReference type="ChEBI" id="CHEBI:59789"/>
    </ligand>
</feature>
<evidence type="ECO:0000256" key="1">
    <source>
        <dbReference type="ARBA" id="ARBA00022603"/>
    </source>
</evidence>
<reference evidence="7 8" key="1">
    <citation type="submission" date="2009-06" db="EMBL/GenBank/DDBJ databases">
        <title>Complete sequence of Desulfovibrio salexigens DSM 2638.</title>
        <authorList>
            <consortium name="US DOE Joint Genome Institute"/>
            <person name="Lucas S."/>
            <person name="Copeland A."/>
            <person name="Lapidus A."/>
            <person name="Glavina del Rio T."/>
            <person name="Tice H."/>
            <person name="Bruce D."/>
            <person name="Goodwin L."/>
            <person name="Pitluck S."/>
            <person name="Munk A.C."/>
            <person name="Brettin T."/>
            <person name="Detter J.C."/>
            <person name="Han C."/>
            <person name="Tapia R."/>
            <person name="Larimer F."/>
            <person name="Land M."/>
            <person name="Hauser L."/>
            <person name="Kyrpides N."/>
            <person name="Anderson I."/>
            <person name="Wall J.D."/>
            <person name="Arkin A.P."/>
            <person name="Dehal P."/>
            <person name="Chivian D."/>
            <person name="Giles B."/>
            <person name="Hazen T.C."/>
        </authorList>
    </citation>
    <scope>NUCLEOTIDE SEQUENCE [LARGE SCALE GENOMIC DNA]</scope>
    <source>
        <strain evidence="8">ATCC 14822 / DSM 2638 / NCIMB 8403 / VKM B-1763</strain>
    </source>
</reference>
<evidence type="ECO:0000256" key="4">
    <source>
        <dbReference type="HAMAP-Rule" id="MF_02126"/>
    </source>
</evidence>
<name>C6BYQ3_MARSD</name>
<dbReference type="PANTHER" id="PTHR18895:SF74">
    <property type="entry name" value="MTRF1L RELEASE FACTOR GLUTAMINE METHYLTRANSFERASE"/>
    <property type="match status" value="1"/>
</dbReference>
<evidence type="ECO:0000313" key="7">
    <source>
        <dbReference type="EMBL" id="ACS80660.1"/>
    </source>
</evidence>
<feature type="binding site" evidence="4">
    <location>
        <begin position="191"/>
        <end position="194"/>
    </location>
    <ligand>
        <name>substrate</name>
    </ligand>
</feature>
<protein>
    <recommendedName>
        <fullName evidence="4">Release factor glutamine methyltransferase</fullName>
        <shortName evidence="4">RF MTase</shortName>
        <ecNumber evidence="4">2.1.1.297</ecNumber>
    </recommendedName>
    <alternativeName>
        <fullName evidence="4">N5-glutamine methyltransferase PrmC</fullName>
    </alternativeName>
    <alternativeName>
        <fullName evidence="4">Protein-(glutamine-N5) MTase PrmC</fullName>
    </alternativeName>
    <alternativeName>
        <fullName evidence="4">Protein-glutamine N-methyltransferase PrmC</fullName>
    </alternativeName>
</protein>
<dbReference type="EMBL" id="CP001649">
    <property type="protein sequence ID" value="ACS80660.1"/>
    <property type="molecule type" value="Genomic_DNA"/>
</dbReference>
<dbReference type="InterPro" id="IPR050320">
    <property type="entry name" value="N5-glutamine_MTase"/>
</dbReference>
<keyword evidence="3 4" id="KW-0949">S-adenosyl-L-methionine</keyword>